<name>A0A7R8WAD8_9CRUS</name>
<dbReference type="PROSITE" id="PS50835">
    <property type="entry name" value="IG_LIKE"/>
    <property type="match status" value="3"/>
</dbReference>
<dbReference type="FunFam" id="2.60.40.10:FF:000032">
    <property type="entry name" value="palladin isoform X1"/>
    <property type="match status" value="1"/>
</dbReference>
<feature type="region of interest" description="Disordered" evidence="4">
    <location>
        <begin position="345"/>
        <end position="472"/>
    </location>
</feature>
<dbReference type="SUPFAM" id="SSF49265">
    <property type="entry name" value="Fibronectin type III"/>
    <property type="match status" value="1"/>
</dbReference>
<dbReference type="PANTHER" id="PTHR45080">
    <property type="entry name" value="CONTACTIN 5"/>
    <property type="match status" value="1"/>
</dbReference>
<dbReference type="GO" id="GO:0007156">
    <property type="term" value="P:homophilic cell adhesion via plasma membrane adhesion molecules"/>
    <property type="evidence" value="ECO:0007669"/>
    <property type="project" value="TreeGrafter"/>
</dbReference>
<proteinExistence type="predicted"/>
<keyword evidence="1" id="KW-0677">Repeat</keyword>
<evidence type="ECO:0000256" key="4">
    <source>
        <dbReference type="SAM" id="MobiDB-lite"/>
    </source>
</evidence>
<dbReference type="InterPro" id="IPR003961">
    <property type="entry name" value="FN3_dom"/>
</dbReference>
<keyword evidence="2" id="KW-1015">Disulfide bond</keyword>
<evidence type="ECO:0000256" key="2">
    <source>
        <dbReference type="ARBA" id="ARBA00023157"/>
    </source>
</evidence>
<dbReference type="GO" id="GO:0050808">
    <property type="term" value="P:synapse organization"/>
    <property type="evidence" value="ECO:0007669"/>
    <property type="project" value="TreeGrafter"/>
</dbReference>
<dbReference type="GO" id="GO:0043025">
    <property type="term" value="C:neuronal cell body"/>
    <property type="evidence" value="ECO:0007669"/>
    <property type="project" value="TreeGrafter"/>
</dbReference>
<dbReference type="GO" id="GO:0030424">
    <property type="term" value="C:axon"/>
    <property type="evidence" value="ECO:0007669"/>
    <property type="project" value="TreeGrafter"/>
</dbReference>
<dbReference type="Pfam" id="PF07679">
    <property type="entry name" value="I-set"/>
    <property type="match status" value="1"/>
</dbReference>
<feature type="compositionally biased region" description="Pro residues" evidence="4">
    <location>
        <begin position="403"/>
        <end position="428"/>
    </location>
</feature>
<evidence type="ECO:0000256" key="3">
    <source>
        <dbReference type="ARBA" id="ARBA00023319"/>
    </source>
</evidence>
<dbReference type="Gene3D" id="2.60.40.10">
    <property type="entry name" value="Immunoglobulins"/>
    <property type="match status" value="4"/>
</dbReference>
<dbReference type="Pfam" id="PF13895">
    <property type="entry name" value="Ig_2"/>
    <property type="match status" value="1"/>
</dbReference>
<dbReference type="Pfam" id="PF13927">
    <property type="entry name" value="Ig_3"/>
    <property type="match status" value="1"/>
</dbReference>
<dbReference type="SMART" id="SM00409">
    <property type="entry name" value="IG"/>
    <property type="match status" value="3"/>
</dbReference>
<dbReference type="InterPro" id="IPR036116">
    <property type="entry name" value="FN3_sf"/>
</dbReference>
<dbReference type="SUPFAM" id="SSF48726">
    <property type="entry name" value="Immunoglobulin"/>
    <property type="match status" value="3"/>
</dbReference>
<dbReference type="OrthoDB" id="6507807at2759"/>
<reference evidence="5" key="1">
    <citation type="submission" date="2020-11" db="EMBL/GenBank/DDBJ databases">
        <authorList>
            <person name="Tran Van P."/>
        </authorList>
    </citation>
    <scope>NUCLEOTIDE SEQUENCE</scope>
</reference>
<dbReference type="GO" id="GO:0005886">
    <property type="term" value="C:plasma membrane"/>
    <property type="evidence" value="ECO:0007669"/>
    <property type="project" value="TreeGrafter"/>
</dbReference>
<feature type="compositionally biased region" description="Low complexity" evidence="4">
    <location>
        <begin position="348"/>
        <end position="367"/>
    </location>
</feature>
<evidence type="ECO:0000256" key="1">
    <source>
        <dbReference type="ARBA" id="ARBA00022737"/>
    </source>
</evidence>
<dbReference type="Pfam" id="PF00041">
    <property type="entry name" value="fn3"/>
    <property type="match status" value="1"/>
</dbReference>
<feature type="compositionally biased region" description="Pro residues" evidence="4">
    <location>
        <begin position="316"/>
        <end position="329"/>
    </location>
</feature>
<evidence type="ECO:0000313" key="5">
    <source>
        <dbReference type="EMBL" id="CAD7225318.1"/>
    </source>
</evidence>
<feature type="compositionally biased region" description="Low complexity" evidence="4">
    <location>
        <begin position="450"/>
        <end position="460"/>
    </location>
</feature>
<dbReference type="InterPro" id="IPR007110">
    <property type="entry name" value="Ig-like_dom"/>
</dbReference>
<dbReference type="PANTHER" id="PTHR45080:SF33">
    <property type="entry name" value="IG-LIKE DOMAIN-CONTAINING PROTEIN"/>
    <property type="match status" value="1"/>
</dbReference>
<feature type="region of interest" description="Disordered" evidence="4">
    <location>
        <begin position="310"/>
        <end position="333"/>
    </location>
</feature>
<dbReference type="AlphaFoldDB" id="A0A7R8WAD8"/>
<feature type="region of interest" description="Disordered" evidence="4">
    <location>
        <begin position="164"/>
        <end position="184"/>
    </location>
</feature>
<organism evidence="5">
    <name type="scientific">Cyprideis torosa</name>
    <dbReference type="NCBI Taxonomy" id="163714"/>
    <lineage>
        <taxon>Eukaryota</taxon>
        <taxon>Metazoa</taxon>
        <taxon>Ecdysozoa</taxon>
        <taxon>Arthropoda</taxon>
        <taxon>Crustacea</taxon>
        <taxon>Oligostraca</taxon>
        <taxon>Ostracoda</taxon>
        <taxon>Podocopa</taxon>
        <taxon>Podocopida</taxon>
        <taxon>Cytherocopina</taxon>
        <taxon>Cytheroidea</taxon>
        <taxon>Cytherideidae</taxon>
        <taxon>Cyprideis</taxon>
    </lineage>
</organism>
<feature type="compositionally biased region" description="Pro residues" evidence="4">
    <location>
        <begin position="370"/>
        <end position="387"/>
    </location>
</feature>
<dbReference type="InterPro" id="IPR003598">
    <property type="entry name" value="Ig_sub2"/>
</dbReference>
<dbReference type="InterPro" id="IPR050958">
    <property type="entry name" value="Cell_Adh-Cytoskel_Orgn"/>
</dbReference>
<gene>
    <name evidence="5" type="ORF">CTOB1V02_LOCUS3263</name>
</gene>
<dbReference type="InterPro" id="IPR013098">
    <property type="entry name" value="Ig_I-set"/>
</dbReference>
<keyword evidence="3" id="KW-0393">Immunoglobulin domain</keyword>
<protein>
    <submittedName>
        <fullName evidence="5">Uncharacterized protein</fullName>
    </submittedName>
</protein>
<accession>A0A7R8WAD8</accession>
<dbReference type="InterPro" id="IPR013783">
    <property type="entry name" value="Ig-like_fold"/>
</dbReference>
<dbReference type="PROSITE" id="PS50853">
    <property type="entry name" value="FN3"/>
    <property type="match status" value="1"/>
</dbReference>
<dbReference type="EMBL" id="OB660551">
    <property type="protein sequence ID" value="CAD7225318.1"/>
    <property type="molecule type" value="Genomic_DNA"/>
</dbReference>
<dbReference type="CDD" id="cd00063">
    <property type="entry name" value="FN3"/>
    <property type="match status" value="1"/>
</dbReference>
<sequence length="1267" mass="138585">MEEEEVFGIRARLANPELTADLVESLEADFDVFNSETFGETLSTDWEQGGHEELATKFLGELGFDEDELEAENSLQEAAHVLESVPLSTMHLKRANESINVGNIDDEDNIFSQIEDTLHQLVLDDEVNEEELLDPAIVNRPRSKPVPVPVNSVSSSNYASSLQYHLSRSSSSPPPGLLTPDATGSPLIAGRSIWAMGEKERRASMEQQRPVAADIPLEAIDPCILRAKPSSNTTTTNGVHPPTSCFPSSMAAFLASARQQHQHQLSASNVYQSIRGTVPSSSDSTPILRQTDQDASSDLSKILFSFASSSVSSDTIPPPPAPIPEPPSRSTPTSATLQALFNQARKMQQNSSAVQASSAHPSTTSASYRPLPPTIPFPAPKTRPPLPSFRGAGTPPKGQPLIPMHPPPGFKAPPPGLPQPNTAVPPPLLLQHHPALGRTGSGPPLIVGGPLKKPLSAVSSLPPPPSKKQEQKFSHRYRGWGSMTTANAAVHYSQGGDDSYAGLMTLKERTWLVSVQLTQLATKHPFRDDYFYSLYSLKKRKEDDETRTKLVEELFKPELNSDLPSVYSNATSTSNANVPERSLGRFSQVTALCPRMIVDVTGPITTGQQTSLLLEIEELFPSLLELEEAQLRLTHYKSKSESHEEEVRRETETIRIATAKFQKLLDSQPQTVKNYLTVRKGRRILSRLLPHLPSPRSVLFPLIKAALKNLGSVCSQPDVVELIGAIEAFPATSLLLEEVMELISATDNSSRQILTKLNSCFSRGSSKSSTLSNCSLPLPTGVLSPSRLPALDGSLIFSGATDFPIQFCARLAAVLRCCVVEGGVLSFCVVVFLCHGRKAQDYDEESESTKEPEFLSKPVNITAKRDQTVVLPCQLDELGSFAALWWHENQLLFASSVQINKDPRLSVKNNDLTIQGVMPKDSGTYHCNISTSVPKALTHHLLVEQEPKVRAVEKEVIEAKGRPATLACSVTQGVPTPQVSWQKDGKDLSWQGPEVSIENVDKINGGKYTCIASNGVGAAASDTIHLTVLYPPEIKVQEEWIHSGEGYQAEIACIISGEPKPDVEWYRDNKRLDVSSSGGQYKVSNEGSAYTLQIDQLRENDFGQYACLAKNQQGQDKKEIELSGIAKSVNFTSPPNGDSPTMYRITWEVESYSPVTAFQFKYRKVKYNETVDTPGEWMEESVDPESASERFVHQKTVKLNDLSPATQYEAVVQVKNKFGWNKESEPFRFATLGAEVPQPEPNTSGAVSLSCSVIAPFILFVALLSSV</sequence>
<dbReference type="SMART" id="SM00408">
    <property type="entry name" value="IGc2"/>
    <property type="match status" value="3"/>
</dbReference>
<dbReference type="InterPro" id="IPR003599">
    <property type="entry name" value="Ig_sub"/>
</dbReference>
<dbReference type="GO" id="GO:0008046">
    <property type="term" value="F:axon guidance receptor activity"/>
    <property type="evidence" value="ECO:0007669"/>
    <property type="project" value="TreeGrafter"/>
</dbReference>
<dbReference type="InterPro" id="IPR036179">
    <property type="entry name" value="Ig-like_dom_sf"/>
</dbReference>